<evidence type="ECO:0000313" key="1">
    <source>
        <dbReference type="EMBL" id="KAK7315381.1"/>
    </source>
</evidence>
<organism evidence="1 2">
    <name type="scientific">Canavalia gladiata</name>
    <name type="common">Sword bean</name>
    <name type="synonym">Dolichos gladiatus</name>
    <dbReference type="NCBI Taxonomy" id="3824"/>
    <lineage>
        <taxon>Eukaryota</taxon>
        <taxon>Viridiplantae</taxon>
        <taxon>Streptophyta</taxon>
        <taxon>Embryophyta</taxon>
        <taxon>Tracheophyta</taxon>
        <taxon>Spermatophyta</taxon>
        <taxon>Magnoliopsida</taxon>
        <taxon>eudicotyledons</taxon>
        <taxon>Gunneridae</taxon>
        <taxon>Pentapetalae</taxon>
        <taxon>rosids</taxon>
        <taxon>fabids</taxon>
        <taxon>Fabales</taxon>
        <taxon>Fabaceae</taxon>
        <taxon>Papilionoideae</taxon>
        <taxon>50 kb inversion clade</taxon>
        <taxon>NPAAA clade</taxon>
        <taxon>indigoferoid/millettioid clade</taxon>
        <taxon>Phaseoleae</taxon>
        <taxon>Canavalia</taxon>
    </lineage>
</organism>
<proteinExistence type="predicted"/>
<dbReference type="AlphaFoldDB" id="A0AAN9PY48"/>
<dbReference type="Proteomes" id="UP001367508">
    <property type="component" value="Unassembled WGS sequence"/>
</dbReference>
<protein>
    <submittedName>
        <fullName evidence="1">Uncharacterized protein</fullName>
    </submittedName>
</protein>
<sequence>MQVIPTNAFAFSIRIDEYAVAPINKLQELDNAMIAQSSKCEMIKEYLSNCQSIDLVTFVLRMLMKPHALKIRHRTFCSAPFETATSIGQLSQFSYERIGESSTPL</sequence>
<dbReference type="EMBL" id="JAYMYQ010000008">
    <property type="protein sequence ID" value="KAK7315381.1"/>
    <property type="molecule type" value="Genomic_DNA"/>
</dbReference>
<evidence type="ECO:0000313" key="2">
    <source>
        <dbReference type="Proteomes" id="UP001367508"/>
    </source>
</evidence>
<gene>
    <name evidence="1" type="ORF">VNO77_33927</name>
</gene>
<keyword evidence="2" id="KW-1185">Reference proteome</keyword>
<comment type="caution">
    <text evidence="1">The sequence shown here is derived from an EMBL/GenBank/DDBJ whole genome shotgun (WGS) entry which is preliminary data.</text>
</comment>
<name>A0AAN9PY48_CANGL</name>
<reference evidence="1 2" key="1">
    <citation type="submission" date="2024-01" db="EMBL/GenBank/DDBJ databases">
        <title>The genomes of 5 underutilized Papilionoideae crops provide insights into root nodulation and disease resistanc.</title>
        <authorList>
            <person name="Jiang F."/>
        </authorList>
    </citation>
    <scope>NUCLEOTIDE SEQUENCE [LARGE SCALE GENOMIC DNA]</scope>
    <source>
        <strain evidence="1">LVBAO_FW01</strain>
        <tissue evidence="1">Leaves</tissue>
    </source>
</reference>
<accession>A0AAN9PY48</accession>